<proteinExistence type="predicted"/>
<organism evidence="1 2">
    <name type="scientific">Racocetra persica</name>
    <dbReference type="NCBI Taxonomy" id="160502"/>
    <lineage>
        <taxon>Eukaryota</taxon>
        <taxon>Fungi</taxon>
        <taxon>Fungi incertae sedis</taxon>
        <taxon>Mucoromycota</taxon>
        <taxon>Glomeromycotina</taxon>
        <taxon>Glomeromycetes</taxon>
        <taxon>Diversisporales</taxon>
        <taxon>Gigasporaceae</taxon>
        <taxon>Racocetra</taxon>
    </lineage>
</organism>
<gene>
    <name evidence="1" type="ORF">RPERSI_LOCUS8460</name>
</gene>
<evidence type="ECO:0000313" key="2">
    <source>
        <dbReference type="Proteomes" id="UP000789920"/>
    </source>
</evidence>
<comment type="caution">
    <text evidence="1">The sequence shown here is derived from an EMBL/GenBank/DDBJ whole genome shotgun (WGS) entry which is preliminary data.</text>
</comment>
<reference evidence="1" key="1">
    <citation type="submission" date="2021-06" db="EMBL/GenBank/DDBJ databases">
        <authorList>
            <person name="Kallberg Y."/>
            <person name="Tangrot J."/>
            <person name="Rosling A."/>
        </authorList>
    </citation>
    <scope>NUCLEOTIDE SEQUENCE</scope>
    <source>
        <strain evidence="1">MA461A</strain>
    </source>
</reference>
<accession>A0ACA9NN78</accession>
<feature type="non-terminal residue" evidence="1">
    <location>
        <position position="1"/>
    </location>
</feature>
<keyword evidence="2" id="KW-1185">Reference proteome</keyword>
<dbReference type="EMBL" id="CAJVQC010015303">
    <property type="protein sequence ID" value="CAG8665687.1"/>
    <property type="molecule type" value="Genomic_DNA"/>
</dbReference>
<dbReference type="Proteomes" id="UP000789920">
    <property type="component" value="Unassembled WGS sequence"/>
</dbReference>
<evidence type="ECO:0000313" key="1">
    <source>
        <dbReference type="EMBL" id="CAG8665687.1"/>
    </source>
</evidence>
<name>A0ACA9NN78_9GLOM</name>
<protein>
    <submittedName>
        <fullName evidence="1">25355_t:CDS:1</fullName>
    </submittedName>
</protein>
<sequence length="81" mass="9704">EELISHEFEKFTDEDEWIDKIEEQDKAETYYTEEEKAKKILLNNYQIFAENISKEEQTLELGQTKEVCYKIDTPDAKPIKQ</sequence>